<feature type="compositionally biased region" description="Low complexity" evidence="1">
    <location>
        <begin position="100"/>
        <end position="113"/>
    </location>
</feature>
<sequence>MEQKLSLGEEEDSFISELPGETTYPIRPRGILTNQLQPGLSSLEKGCSGVDGELSLNWDHVALFVDSPRNSLVQLISPMNAAVTCVVDGPRGPTHRSRSTSHSLTLFTGDDHG</sequence>
<dbReference type="AlphaFoldDB" id="A0A9N7ZD65"/>
<proteinExistence type="predicted"/>
<accession>A0A9N7ZD65</accession>
<keyword evidence="3" id="KW-1185">Reference proteome</keyword>
<gene>
    <name evidence="2" type="ORF">PLEPLA_LOCUS45323</name>
</gene>
<dbReference type="Proteomes" id="UP001153269">
    <property type="component" value="Unassembled WGS sequence"/>
</dbReference>
<reference evidence="2" key="1">
    <citation type="submission" date="2020-03" db="EMBL/GenBank/DDBJ databases">
        <authorList>
            <person name="Weist P."/>
        </authorList>
    </citation>
    <scope>NUCLEOTIDE SEQUENCE</scope>
</reference>
<name>A0A9N7ZD65_PLEPL</name>
<evidence type="ECO:0000313" key="3">
    <source>
        <dbReference type="Proteomes" id="UP001153269"/>
    </source>
</evidence>
<organism evidence="2 3">
    <name type="scientific">Pleuronectes platessa</name>
    <name type="common">European plaice</name>
    <dbReference type="NCBI Taxonomy" id="8262"/>
    <lineage>
        <taxon>Eukaryota</taxon>
        <taxon>Metazoa</taxon>
        <taxon>Chordata</taxon>
        <taxon>Craniata</taxon>
        <taxon>Vertebrata</taxon>
        <taxon>Euteleostomi</taxon>
        <taxon>Actinopterygii</taxon>
        <taxon>Neopterygii</taxon>
        <taxon>Teleostei</taxon>
        <taxon>Neoteleostei</taxon>
        <taxon>Acanthomorphata</taxon>
        <taxon>Carangaria</taxon>
        <taxon>Pleuronectiformes</taxon>
        <taxon>Pleuronectoidei</taxon>
        <taxon>Pleuronectidae</taxon>
        <taxon>Pleuronectes</taxon>
    </lineage>
</organism>
<evidence type="ECO:0000256" key="1">
    <source>
        <dbReference type="SAM" id="MobiDB-lite"/>
    </source>
</evidence>
<feature type="region of interest" description="Disordered" evidence="1">
    <location>
        <begin position="90"/>
        <end position="113"/>
    </location>
</feature>
<dbReference type="EMBL" id="CADEAL010004345">
    <property type="protein sequence ID" value="CAB1457499.1"/>
    <property type="molecule type" value="Genomic_DNA"/>
</dbReference>
<evidence type="ECO:0000313" key="2">
    <source>
        <dbReference type="EMBL" id="CAB1457499.1"/>
    </source>
</evidence>
<protein>
    <submittedName>
        <fullName evidence="2">Uncharacterized protein</fullName>
    </submittedName>
</protein>
<comment type="caution">
    <text evidence="2">The sequence shown here is derived from an EMBL/GenBank/DDBJ whole genome shotgun (WGS) entry which is preliminary data.</text>
</comment>